<keyword evidence="2" id="KW-1185">Reference proteome</keyword>
<evidence type="ECO:0000313" key="2">
    <source>
        <dbReference type="Proteomes" id="UP001066276"/>
    </source>
</evidence>
<name>A0AAV7NBQ1_PLEWA</name>
<sequence>MRDDVIYVMTRPSVFFNGTRPAQHLKFSSLSITLLVFKLQLVQFGKFKTLLIYCLKWLPHVMRDGVIYVMTRPSVFFNGTRPAQH</sequence>
<accession>A0AAV7NBQ1</accession>
<dbReference type="AlphaFoldDB" id="A0AAV7NBQ1"/>
<evidence type="ECO:0000313" key="1">
    <source>
        <dbReference type="EMBL" id="KAJ1113528.1"/>
    </source>
</evidence>
<reference evidence="1" key="1">
    <citation type="journal article" date="2022" name="bioRxiv">
        <title>Sequencing and chromosome-scale assembly of the giantPleurodeles waltlgenome.</title>
        <authorList>
            <person name="Brown T."/>
            <person name="Elewa A."/>
            <person name="Iarovenko S."/>
            <person name="Subramanian E."/>
            <person name="Araus A.J."/>
            <person name="Petzold A."/>
            <person name="Susuki M."/>
            <person name="Suzuki K.-i.T."/>
            <person name="Hayashi T."/>
            <person name="Toyoda A."/>
            <person name="Oliveira C."/>
            <person name="Osipova E."/>
            <person name="Leigh N.D."/>
            <person name="Simon A."/>
            <person name="Yun M.H."/>
        </authorList>
    </citation>
    <scope>NUCLEOTIDE SEQUENCE</scope>
    <source>
        <strain evidence="1">20211129_DDA</strain>
        <tissue evidence="1">Liver</tissue>
    </source>
</reference>
<organism evidence="1 2">
    <name type="scientific">Pleurodeles waltl</name>
    <name type="common">Iberian ribbed newt</name>
    <dbReference type="NCBI Taxonomy" id="8319"/>
    <lineage>
        <taxon>Eukaryota</taxon>
        <taxon>Metazoa</taxon>
        <taxon>Chordata</taxon>
        <taxon>Craniata</taxon>
        <taxon>Vertebrata</taxon>
        <taxon>Euteleostomi</taxon>
        <taxon>Amphibia</taxon>
        <taxon>Batrachia</taxon>
        <taxon>Caudata</taxon>
        <taxon>Salamandroidea</taxon>
        <taxon>Salamandridae</taxon>
        <taxon>Pleurodelinae</taxon>
        <taxon>Pleurodeles</taxon>
    </lineage>
</organism>
<protein>
    <submittedName>
        <fullName evidence="1">Uncharacterized protein</fullName>
    </submittedName>
</protein>
<proteinExistence type="predicted"/>
<gene>
    <name evidence="1" type="ORF">NDU88_001770</name>
</gene>
<dbReference type="EMBL" id="JANPWB010000012">
    <property type="protein sequence ID" value="KAJ1113528.1"/>
    <property type="molecule type" value="Genomic_DNA"/>
</dbReference>
<comment type="caution">
    <text evidence="1">The sequence shown here is derived from an EMBL/GenBank/DDBJ whole genome shotgun (WGS) entry which is preliminary data.</text>
</comment>
<dbReference type="Proteomes" id="UP001066276">
    <property type="component" value="Chromosome 8"/>
</dbReference>